<gene>
    <name evidence="2" type="ORF">Tco_1028450</name>
</gene>
<comment type="caution">
    <text evidence="2">The sequence shown here is derived from an EMBL/GenBank/DDBJ whole genome shotgun (WGS) entry which is preliminary data.</text>
</comment>
<protein>
    <submittedName>
        <fullName evidence="2">Uncharacterized protein</fullName>
    </submittedName>
</protein>
<feature type="region of interest" description="Disordered" evidence="1">
    <location>
        <begin position="47"/>
        <end position="68"/>
    </location>
</feature>
<dbReference type="PANTHER" id="PTHR34222">
    <property type="entry name" value="GAG_PRE-INTEGRS DOMAIN-CONTAINING PROTEIN"/>
    <property type="match status" value="1"/>
</dbReference>
<evidence type="ECO:0000313" key="3">
    <source>
        <dbReference type="Proteomes" id="UP001151760"/>
    </source>
</evidence>
<organism evidence="2 3">
    <name type="scientific">Tanacetum coccineum</name>
    <dbReference type="NCBI Taxonomy" id="301880"/>
    <lineage>
        <taxon>Eukaryota</taxon>
        <taxon>Viridiplantae</taxon>
        <taxon>Streptophyta</taxon>
        <taxon>Embryophyta</taxon>
        <taxon>Tracheophyta</taxon>
        <taxon>Spermatophyta</taxon>
        <taxon>Magnoliopsida</taxon>
        <taxon>eudicotyledons</taxon>
        <taxon>Gunneridae</taxon>
        <taxon>Pentapetalae</taxon>
        <taxon>asterids</taxon>
        <taxon>campanulids</taxon>
        <taxon>Asterales</taxon>
        <taxon>Asteraceae</taxon>
        <taxon>Asteroideae</taxon>
        <taxon>Anthemideae</taxon>
        <taxon>Anthemidinae</taxon>
        <taxon>Tanacetum</taxon>
    </lineage>
</organism>
<dbReference type="PANTHER" id="PTHR34222:SF99">
    <property type="entry name" value="PROTEIN, PUTATIVE-RELATED"/>
    <property type="match status" value="1"/>
</dbReference>
<accession>A0ABQ5G139</accession>
<reference evidence="2" key="2">
    <citation type="submission" date="2022-01" db="EMBL/GenBank/DDBJ databases">
        <authorList>
            <person name="Yamashiro T."/>
            <person name="Shiraishi A."/>
            <person name="Satake H."/>
            <person name="Nakayama K."/>
        </authorList>
    </citation>
    <scope>NUCLEOTIDE SEQUENCE</scope>
</reference>
<keyword evidence="3" id="KW-1185">Reference proteome</keyword>
<evidence type="ECO:0000313" key="2">
    <source>
        <dbReference type="EMBL" id="GJT69164.1"/>
    </source>
</evidence>
<sequence>MKLMQFLIGLDDTYMQIKCSILSRETLPDVKSTYAIISNKESHRVETGNIVETSHRSNDNRNRRTARG</sequence>
<evidence type="ECO:0000256" key="1">
    <source>
        <dbReference type="SAM" id="MobiDB-lite"/>
    </source>
</evidence>
<proteinExistence type="predicted"/>
<feature type="compositionally biased region" description="Basic and acidic residues" evidence="1">
    <location>
        <begin position="53"/>
        <end position="62"/>
    </location>
</feature>
<name>A0ABQ5G139_9ASTR</name>
<reference evidence="2" key="1">
    <citation type="journal article" date="2022" name="Int. J. Mol. Sci.">
        <title>Draft Genome of Tanacetum Coccineum: Genomic Comparison of Closely Related Tanacetum-Family Plants.</title>
        <authorList>
            <person name="Yamashiro T."/>
            <person name="Shiraishi A."/>
            <person name="Nakayama K."/>
            <person name="Satake H."/>
        </authorList>
    </citation>
    <scope>NUCLEOTIDE SEQUENCE</scope>
</reference>
<dbReference type="EMBL" id="BQNB010017963">
    <property type="protein sequence ID" value="GJT69164.1"/>
    <property type="molecule type" value="Genomic_DNA"/>
</dbReference>
<dbReference type="Proteomes" id="UP001151760">
    <property type="component" value="Unassembled WGS sequence"/>
</dbReference>